<feature type="region of interest" description="Disordered" evidence="1">
    <location>
        <begin position="81"/>
        <end position="135"/>
    </location>
</feature>
<feature type="region of interest" description="Disordered" evidence="1">
    <location>
        <begin position="57"/>
        <end position="76"/>
    </location>
</feature>
<keyword evidence="3" id="KW-1185">Reference proteome</keyword>
<sequence>MANHRLKNPVRNSRVCIVWQAWGLVYLAVQRSAFQMYIRKSCRTARTQVNVDSRVLSSSEKTLASQAGSAPKCMQSQRLIRKQEEHNPTQPQPQARHNSLRIGPNLSIFGLSRPTEKTQRSRQTDTLQVLTDSVA</sequence>
<gene>
    <name evidence="2" type="ORF">BKA59DRAFT_453224</name>
</gene>
<reference evidence="2" key="1">
    <citation type="journal article" date="2021" name="Nat. Commun.">
        <title>Genetic determinants of endophytism in the Arabidopsis root mycobiome.</title>
        <authorList>
            <person name="Mesny F."/>
            <person name="Miyauchi S."/>
            <person name="Thiergart T."/>
            <person name="Pickel B."/>
            <person name="Atanasova L."/>
            <person name="Karlsson M."/>
            <person name="Huettel B."/>
            <person name="Barry K.W."/>
            <person name="Haridas S."/>
            <person name="Chen C."/>
            <person name="Bauer D."/>
            <person name="Andreopoulos W."/>
            <person name="Pangilinan J."/>
            <person name="LaButti K."/>
            <person name="Riley R."/>
            <person name="Lipzen A."/>
            <person name="Clum A."/>
            <person name="Drula E."/>
            <person name="Henrissat B."/>
            <person name="Kohler A."/>
            <person name="Grigoriev I.V."/>
            <person name="Martin F.M."/>
            <person name="Hacquard S."/>
        </authorList>
    </citation>
    <scope>NUCLEOTIDE SEQUENCE</scope>
    <source>
        <strain evidence="2">MPI-SDFR-AT-0068</strain>
    </source>
</reference>
<evidence type="ECO:0000313" key="2">
    <source>
        <dbReference type="EMBL" id="KAH7252001.1"/>
    </source>
</evidence>
<evidence type="ECO:0000256" key="1">
    <source>
        <dbReference type="SAM" id="MobiDB-lite"/>
    </source>
</evidence>
<protein>
    <submittedName>
        <fullName evidence="2">Uncharacterized protein</fullName>
    </submittedName>
</protein>
<name>A0A8K0WE98_9HYPO</name>
<feature type="compositionally biased region" description="Polar residues" evidence="1">
    <location>
        <begin position="88"/>
        <end position="97"/>
    </location>
</feature>
<organism evidence="2 3">
    <name type="scientific">Fusarium tricinctum</name>
    <dbReference type="NCBI Taxonomy" id="61284"/>
    <lineage>
        <taxon>Eukaryota</taxon>
        <taxon>Fungi</taxon>
        <taxon>Dikarya</taxon>
        <taxon>Ascomycota</taxon>
        <taxon>Pezizomycotina</taxon>
        <taxon>Sordariomycetes</taxon>
        <taxon>Hypocreomycetidae</taxon>
        <taxon>Hypocreales</taxon>
        <taxon>Nectriaceae</taxon>
        <taxon>Fusarium</taxon>
        <taxon>Fusarium tricinctum species complex</taxon>
    </lineage>
</organism>
<feature type="compositionally biased region" description="Basic and acidic residues" evidence="1">
    <location>
        <begin position="114"/>
        <end position="123"/>
    </location>
</feature>
<comment type="caution">
    <text evidence="2">The sequence shown here is derived from an EMBL/GenBank/DDBJ whole genome shotgun (WGS) entry which is preliminary data.</text>
</comment>
<feature type="compositionally biased region" description="Polar residues" evidence="1">
    <location>
        <begin position="124"/>
        <end position="135"/>
    </location>
</feature>
<proteinExistence type="predicted"/>
<dbReference type="AlphaFoldDB" id="A0A8K0WE98"/>
<dbReference type="EMBL" id="JAGPXF010000003">
    <property type="protein sequence ID" value="KAH7252001.1"/>
    <property type="molecule type" value="Genomic_DNA"/>
</dbReference>
<evidence type="ECO:0000313" key="3">
    <source>
        <dbReference type="Proteomes" id="UP000813427"/>
    </source>
</evidence>
<dbReference type="Proteomes" id="UP000813427">
    <property type="component" value="Unassembled WGS sequence"/>
</dbReference>
<accession>A0A8K0WE98</accession>